<gene>
    <name evidence="3" type="ORF">OH76DRAFT_1344432</name>
</gene>
<dbReference type="OrthoDB" id="194468at2759"/>
<dbReference type="Gene3D" id="2.30.40.10">
    <property type="entry name" value="Urease, subunit C, domain 1"/>
    <property type="match status" value="1"/>
</dbReference>
<dbReference type="Pfam" id="PF01979">
    <property type="entry name" value="Amidohydro_1"/>
    <property type="match status" value="1"/>
</dbReference>
<dbReference type="SUPFAM" id="SSF51556">
    <property type="entry name" value="Metallo-dependent hydrolases"/>
    <property type="match status" value="1"/>
</dbReference>
<dbReference type="SUPFAM" id="SSF82171">
    <property type="entry name" value="DPP6 N-terminal domain-like"/>
    <property type="match status" value="1"/>
</dbReference>
<dbReference type="InterPro" id="IPR006680">
    <property type="entry name" value="Amidohydro-rel"/>
</dbReference>
<keyword evidence="1" id="KW-0812">Transmembrane</keyword>
<protein>
    <recommendedName>
        <fullName evidence="2">Amidohydrolase-related domain-containing protein</fullName>
    </recommendedName>
</protein>
<evidence type="ECO:0000313" key="4">
    <source>
        <dbReference type="Proteomes" id="UP000256964"/>
    </source>
</evidence>
<dbReference type="InterPro" id="IPR032466">
    <property type="entry name" value="Metal_Hydrolase"/>
</dbReference>
<dbReference type="PANTHER" id="PTHR43135">
    <property type="entry name" value="ALPHA-D-RIBOSE 1-METHYLPHOSPHONATE 5-TRIPHOSPHATE DIPHOSPHATASE"/>
    <property type="match status" value="1"/>
</dbReference>
<name>A0A371DJU2_9APHY</name>
<evidence type="ECO:0000256" key="1">
    <source>
        <dbReference type="SAM" id="Phobius"/>
    </source>
</evidence>
<accession>A0A371DJU2</accession>
<dbReference type="PANTHER" id="PTHR43135:SF3">
    <property type="entry name" value="ALPHA-D-RIBOSE 1-METHYLPHOSPHONATE 5-TRIPHOSPHATE DIPHOSPHATASE"/>
    <property type="match status" value="1"/>
</dbReference>
<dbReference type="Gene3D" id="2.120.10.30">
    <property type="entry name" value="TolB, C-terminal domain"/>
    <property type="match status" value="1"/>
</dbReference>
<dbReference type="Pfam" id="PF07676">
    <property type="entry name" value="PD40"/>
    <property type="match status" value="1"/>
</dbReference>
<dbReference type="SUPFAM" id="SSF51338">
    <property type="entry name" value="Composite domain of metallo-dependent hydrolases"/>
    <property type="match status" value="1"/>
</dbReference>
<dbReference type="STRING" id="139420.A0A371DJU2"/>
<reference evidence="3 4" key="1">
    <citation type="journal article" date="2018" name="Biotechnol. Biofuels">
        <title>Integrative visual omics of the white-rot fungus Polyporus brumalis exposes the biotechnological potential of its oxidative enzymes for delignifying raw plant biomass.</title>
        <authorList>
            <person name="Miyauchi S."/>
            <person name="Rancon A."/>
            <person name="Drula E."/>
            <person name="Hage H."/>
            <person name="Chaduli D."/>
            <person name="Favel A."/>
            <person name="Grisel S."/>
            <person name="Henrissat B."/>
            <person name="Herpoel-Gimbert I."/>
            <person name="Ruiz-Duenas F.J."/>
            <person name="Chevret D."/>
            <person name="Hainaut M."/>
            <person name="Lin J."/>
            <person name="Wang M."/>
            <person name="Pangilinan J."/>
            <person name="Lipzen A."/>
            <person name="Lesage-Meessen L."/>
            <person name="Navarro D."/>
            <person name="Riley R."/>
            <person name="Grigoriev I.V."/>
            <person name="Zhou S."/>
            <person name="Raouche S."/>
            <person name="Rosso M.N."/>
        </authorList>
    </citation>
    <scope>NUCLEOTIDE SEQUENCE [LARGE SCALE GENOMIC DNA]</scope>
    <source>
        <strain evidence="3 4">BRFM 1820</strain>
    </source>
</reference>
<keyword evidence="4" id="KW-1185">Reference proteome</keyword>
<dbReference type="GO" id="GO:0016810">
    <property type="term" value="F:hydrolase activity, acting on carbon-nitrogen (but not peptide) bonds"/>
    <property type="evidence" value="ECO:0007669"/>
    <property type="project" value="InterPro"/>
</dbReference>
<sequence length="1293" mass="142004">MTANIEKEAYAAGYTTATRRYVPINPRFIRTILLLSSAALLSTLLPASWTPIGLLNEDADAALTSLAQPGEEWKDEIWPLREQTPWDISTDFPFPRRLEYDVTEGTWLRLDVHPKSGEIIFDMLGDVYCLPASAYSSSALNSDSRSRAVPVLTGVPHDSDPHFSPDGTQFVFRSDAGLGVENIWVKPWERCEKADVRPAHAGGEIGRALEVKDHEEDLLASGVRETEQRKRNRLLREGRHDAQRVTNETYRWVSDARIHPSGTKVVATKWFTSSRSLGAGEGWEYSLPNDSVYDTSIKHGSGRLLVGRTLPLGWTVENYGDQQVGPEQFIWQGNDSVIYSKNTVDTNGEWEYSKDVHKGTYSIFSTNLTTQRTTLLVDAFPGGATRPELSRDSRTLAFVRRVRDKEALVLKDLQTGTIRNIWHGLSYDLSVVSAPFGTYPSFAFTPEDDAIVIWAAGQIYHVPLSRNANGELVAGGEPKPIPFKAHIEKRLAETRSPKTDIKSVETSDLQRVYAFYELRVDEAGEKAVFQGAGATYVQEIGKDAGPAREVPKLHASAPYFSPSFVPGTRDLVIHARWSDVNFTTFEIANLTSGAAYELTGLPVGRYFSPVLCGCSGANRQIAFLKTGGDYLTGDVVATAGPGLYIGELALPSSSSNKSVPLRNVRFIPSEIRTGDLVRTQLRFLEKKKKLLVQSPRRAFVVDLAAGPNETGDYKHETLATGRMSTELAIPPPTSNSLKSGTNVAVVDFFHVYYAPAVKSDDAVWSKPANATKGLQRLSLDGGHSLAWSGDGSKLFWFLGPYLHYVDVSKLDVCAKAAQQDTVTFGIACTKKLPKFQEVIVEYLSDIGRLKKEAAAFAAQRYGEDGMANADFFVIANATLLTMETGNVQSDLLHDAVIVTRGGEIEAIVGVHDVELPYGTTVLDAEGGTCFVVPGYIDVHAHWAGFDTNFPAKSWEMETFLAYGVTTLHNPSADTVLAYSERFRMERGQMVGPRIYHTGDIIYGAGAPGIHQDIVDMDEARSALLRIKVEGGPSSYSYKNYNLPSRASRQRLLLASRELGMLCVPEGGMNYDWDQTYIVDGMTTVEHSIPIPVLYEDMLTFYALSGTGATPTHIVNYGGVMGEQYVWATEDIPNNSKLRRFTRHDILEGISESTARPLNSYQVFNTSISTAKMVRKGLKAHIGAHGEPPLGVNYHAEMFFTKAGGLTNYEVLRAATSDAASTLGIDSSVGSLTPGKLADFVVYPAGVDLLEGDISGTRDIRFVVRGGRVWDASTMTEIWPVSGRREPTPPLNAE</sequence>
<evidence type="ECO:0000313" key="3">
    <source>
        <dbReference type="EMBL" id="RDX52768.1"/>
    </source>
</evidence>
<dbReference type="Proteomes" id="UP000256964">
    <property type="component" value="Unassembled WGS sequence"/>
</dbReference>
<feature type="transmembrane region" description="Helical" evidence="1">
    <location>
        <begin position="28"/>
        <end position="49"/>
    </location>
</feature>
<feature type="domain" description="Amidohydrolase-related" evidence="2">
    <location>
        <begin position="1200"/>
        <end position="1242"/>
    </location>
</feature>
<evidence type="ECO:0000259" key="2">
    <source>
        <dbReference type="Pfam" id="PF01979"/>
    </source>
</evidence>
<dbReference type="InterPro" id="IPR011659">
    <property type="entry name" value="WD40"/>
</dbReference>
<keyword evidence="1" id="KW-0472">Membrane</keyword>
<keyword evidence="1" id="KW-1133">Transmembrane helix</keyword>
<organism evidence="3 4">
    <name type="scientific">Lentinus brumalis</name>
    <dbReference type="NCBI Taxonomy" id="2498619"/>
    <lineage>
        <taxon>Eukaryota</taxon>
        <taxon>Fungi</taxon>
        <taxon>Dikarya</taxon>
        <taxon>Basidiomycota</taxon>
        <taxon>Agaricomycotina</taxon>
        <taxon>Agaricomycetes</taxon>
        <taxon>Polyporales</taxon>
        <taxon>Polyporaceae</taxon>
        <taxon>Lentinus</taxon>
    </lineage>
</organism>
<dbReference type="Gene3D" id="3.20.20.140">
    <property type="entry name" value="Metal-dependent hydrolases"/>
    <property type="match status" value="1"/>
</dbReference>
<dbReference type="InterPro" id="IPR011042">
    <property type="entry name" value="6-blade_b-propeller_TolB-like"/>
</dbReference>
<dbReference type="InterPro" id="IPR011059">
    <property type="entry name" value="Metal-dep_hydrolase_composite"/>
</dbReference>
<dbReference type="EMBL" id="KZ857389">
    <property type="protein sequence ID" value="RDX52768.1"/>
    <property type="molecule type" value="Genomic_DNA"/>
</dbReference>
<dbReference type="InterPro" id="IPR051781">
    <property type="entry name" value="Metallo-dep_Hydrolase"/>
</dbReference>
<proteinExistence type="predicted"/>